<dbReference type="InterPro" id="IPR047650">
    <property type="entry name" value="Transpos_IS110"/>
</dbReference>
<dbReference type="InterPro" id="IPR002525">
    <property type="entry name" value="Transp_IS110-like_N"/>
</dbReference>
<gene>
    <name evidence="3" type="ORF">GCM10007901_33520</name>
</gene>
<reference evidence="4" key="1">
    <citation type="journal article" date="2019" name="Int. J. Syst. Evol. Microbiol.">
        <title>The Global Catalogue of Microorganisms (GCM) 10K type strain sequencing project: providing services to taxonomists for standard genome sequencing and annotation.</title>
        <authorList>
            <consortium name="The Broad Institute Genomics Platform"/>
            <consortium name="The Broad Institute Genome Sequencing Center for Infectious Disease"/>
            <person name="Wu L."/>
            <person name="Ma J."/>
        </authorList>
    </citation>
    <scope>NUCLEOTIDE SEQUENCE [LARGE SCALE GENOMIC DNA]</scope>
    <source>
        <strain evidence="4">NBRC 111980</strain>
    </source>
</reference>
<organism evidence="3 4">
    <name type="scientific">Dyella acidisoli</name>
    <dbReference type="NCBI Taxonomy" id="1867834"/>
    <lineage>
        <taxon>Bacteria</taxon>
        <taxon>Pseudomonadati</taxon>
        <taxon>Pseudomonadota</taxon>
        <taxon>Gammaproteobacteria</taxon>
        <taxon>Lysobacterales</taxon>
        <taxon>Rhodanobacteraceae</taxon>
        <taxon>Dyella</taxon>
    </lineage>
</organism>
<dbReference type="InterPro" id="IPR003346">
    <property type="entry name" value="Transposase_20"/>
</dbReference>
<dbReference type="Pfam" id="PF01548">
    <property type="entry name" value="DEDD_Tnp_IS110"/>
    <property type="match status" value="1"/>
</dbReference>
<accession>A0ABQ5XRM8</accession>
<evidence type="ECO:0000313" key="3">
    <source>
        <dbReference type="EMBL" id="GLQ94400.1"/>
    </source>
</evidence>
<keyword evidence="4" id="KW-1185">Reference proteome</keyword>
<evidence type="ECO:0000259" key="2">
    <source>
        <dbReference type="Pfam" id="PF02371"/>
    </source>
</evidence>
<dbReference type="NCBIfam" id="NF033542">
    <property type="entry name" value="transpos_IS110"/>
    <property type="match status" value="1"/>
</dbReference>
<dbReference type="PANTHER" id="PTHR33055:SF3">
    <property type="entry name" value="PUTATIVE TRANSPOSASE FOR IS117-RELATED"/>
    <property type="match status" value="1"/>
</dbReference>
<comment type="caution">
    <text evidence="3">The sequence shown here is derived from an EMBL/GenBank/DDBJ whole genome shotgun (WGS) entry which is preliminary data.</text>
</comment>
<protein>
    <submittedName>
        <fullName evidence="3">Family 20 transposase</fullName>
    </submittedName>
</protein>
<feature type="domain" description="Transposase IS116/IS110/IS902 C-terminal" evidence="2">
    <location>
        <begin position="212"/>
        <end position="287"/>
    </location>
</feature>
<dbReference type="EMBL" id="BSOB01000046">
    <property type="protein sequence ID" value="GLQ94400.1"/>
    <property type="molecule type" value="Genomic_DNA"/>
</dbReference>
<dbReference type="Pfam" id="PF02371">
    <property type="entry name" value="Transposase_20"/>
    <property type="match status" value="1"/>
</dbReference>
<feature type="domain" description="Transposase IS110-like N-terminal" evidence="1">
    <location>
        <begin position="6"/>
        <end position="145"/>
    </location>
</feature>
<proteinExistence type="predicted"/>
<dbReference type="RefSeq" id="WP_284322100.1">
    <property type="nucleotide sequence ID" value="NZ_BSOB01000046.1"/>
</dbReference>
<name>A0ABQ5XRM8_9GAMM</name>
<sequence>MNITRIGLDLAKNTFQVHAVDSHEHVVVRRTLKRDEVLAFFRHCPSCLVGMEACGGAHYWGRQLQKLGHTVRLIPPQFVKPYVKHNKNDARDAEAICEALSRPTMHFVPVKSVEQQTLCLVHQVRREQVAQRTAKVNQIRGLLAEFGLVLPRQIQTLRRGLPRLLEDAGNELTDTVRALLDQRREELVQLDACIEQLNRQLKTMAITHVQARRLDQIPGIGPITATALLARIPDPTLFHRGRDLSAWLGIVPGQHSTGGKERLLGISKHGDRYLRSLLIQGARAVLKTIQHKDDPRSRWLQALAARRHPNVAAVALANKNARVAWAILRYQEDYQASKAAAA</sequence>
<dbReference type="PANTHER" id="PTHR33055">
    <property type="entry name" value="TRANSPOSASE FOR INSERTION SEQUENCE ELEMENT IS1111A"/>
    <property type="match status" value="1"/>
</dbReference>
<evidence type="ECO:0000313" key="4">
    <source>
        <dbReference type="Proteomes" id="UP001156670"/>
    </source>
</evidence>
<evidence type="ECO:0000259" key="1">
    <source>
        <dbReference type="Pfam" id="PF01548"/>
    </source>
</evidence>
<dbReference type="Proteomes" id="UP001156670">
    <property type="component" value="Unassembled WGS sequence"/>
</dbReference>